<dbReference type="OrthoDB" id="5243018at2"/>
<proteinExistence type="predicted"/>
<sequence length="420" mass="44326">MSDFIEGLEHDLVRAAARRAGVPEPAAAGPLRALGERAGRWSLRTVLVAIVLSFGVTAGAAAATLLALRGSVIPAPAKEDVPPTQTPVPASSHVSSLRVADPDAGVPPWTLRIARSETGYTCSTVGQVRDGRFGLVGMDGRFRTMAEGVTDACGEEQRGARATLVGARVLAARRPRDVRTVVSGVAGGRLRRVEVASVGGRRRLPVAGGGAFLAVYAGYPENLGLVVTMTFAGGHRQVERLGADSRVVLDPSGGNAWTSDGSGTTSGDARTCTDFTWARQQADAPLSPRACGLLRQGGKAEKYRQFGFFFAVRRLSAAERPIGRGPGSNRRRWPRGLVRTAVWGVAGHDVRSVSVLGAPGGPRRALQRYGGIILAVLPASVPPRQLRIRLRMRDGSVRTFRGDANLVRRPVPAPRPGAGR</sequence>
<dbReference type="Proteomes" id="UP000005143">
    <property type="component" value="Unassembled WGS sequence"/>
</dbReference>
<evidence type="ECO:0000256" key="1">
    <source>
        <dbReference type="SAM" id="MobiDB-lite"/>
    </source>
</evidence>
<evidence type="ECO:0000256" key="2">
    <source>
        <dbReference type="SAM" id="Phobius"/>
    </source>
</evidence>
<protein>
    <submittedName>
        <fullName evidence="3">Uncharacterized protein</fullName>
    </submittedName>
</protein>
<dbReference type="AlphaFoldDB" id="H0E2N4"/>
<reference evidence="3 4" key="1">
    <citation type="journal article" date="2013" name="Biodegradation">
        <title>Quantitative proteomic analysis of ibuprofen-degrading Patulibacter sp. strain I11.</title>
        <authorList>
            <person name="Almeida B."/>
            <person name="Kjeldal H."/>
            <person name="Lolas I."/>
            <person name="Knudsen A.D."/>
            <person name="Carvalho G."/>
            <person name="Nielsen K.L."/>
            <person name="Barreto Crespo M.T."/>
            <person name="Stensballe A."/>
            <person name="Nielsen J.L."/>
        </authorList>
    </citation>
    <scope>NUCLEOTIDE SEQUENCE [LARGE SCALE GENOMIC DNA]</scope>
    <source>
        <strain evidence="3 4">I11</strain>
    </source>
</reference>
<name>H0E2N4_9ACTN</name>
<dbReference type="EMBL" id="AGUD01000049">
    <property type="protein sequence ID" value="EHN12048.1"/>
    <property type="molecule type" value="Genomic_DNA"/>
</dbReference>
<evidence type="ECO:0000313" key="4">
    <source>
        <dbReference type="Proteomes" id="UP000005143"/>
    </source>
</evidence>
<evidence type="ECO:0000313" key="3">
    <source>
        <dbReference type="EMBL" id="EHN12048.1"/>
    </source>
</evidence>
<feature type="transmembrane region" description="Helical" evidence="2">
    <location>
        <begin position="46"/>
        <end position="68"/>
    </location>
</feature>
<comment type="caution">
    <text evidence="3">The sequence shown here is derived from an EMBL/GenBank/DDBJ whole genome shotgun (WGS) entry which is preliminary data.</text>
</comment>
<gene>
    <name evidence="3" type="ORF">PAI11_10470</name>
</gene>
<organism evidence="3 4">
    <name type="scientific">Patulibacter medicamentivorans</name>
    <dbReference type="NCBI Taxonomy" id="1097667"/>
    <lineage>
        <taxon>Bacteria</taxon>
        <taxon>Bacillati</taxon>
        <taxon>Actinomycetota</taxon>
        <taxon>Thermoleophilia</taxon>
        <taxon>Solirubrobacterales</taxon>
        <taxon>Patulibacteraceae</taxon>
        <taxon>Patulibacter</taxon>
    </lineage>
</organism>
<keyword evidence="2" id="KW-0472">Membrane</keyword>
<keyword evidence="2" id="KW-1133">Transmembrane helix</keyword>
<keyword evidence="4" id="KW-1185">Reference proteome</keyword>
<dbReference type="RefSeq" id="WP_007571710.1">
    <property type="nucleotide sequence ID" value="NZ_AGUD01000049.1"/>
</dbReference>
<accession>H0E2N4</accession>
<feature type="region of interest" description="Disordered" evidence="1">
    <location>
        <begin position="78"/>
        <end position="99"/>
    </location>
</feature>
<keyword evidence="2" id="KW-0812">Transmembrane</keyword>